<keyword evidence="1" id="KW-0472">Membrane</keyword>
<evidence type="ECO:0000313" key="3">
    <source>
        <dbReference type="Proteomes" id="UP001549099"/>
    </source>
</evidence>
<dbReference type="RefSeq" id="WP_354197708.1">
    <property type="nucleotide sequence ID" value="NZ_JBEPLW010000015.1"/>
</dbReference>
<evidence type="ECO:0000313" key="2">
    <source>
        <dbReference type="EMBL" id="MET3576027.1"/>
    </source>
</evidence>
<dbReference type="EMBL" id="JBEPLW010000015">
    <property type="protein sequence ID" value="MET3576027.1"/>
    <property type="molecule type" value="Genomic_DNA"/>
</dbReference>
<organism evidence="2 3">
    <name type="scientific">Bhargavaea ullalensis</name>
    <dbReference type="NCBI Taxonomy" id="1265685"/>
    <lineage>
        <taxon>Bacteria</taxon>
        <taxon>Bacillati</taxon>
        <taxon>Bacillota</taxon>
        <taxon>Bacilli</taxon>
        <taxon>Bacillales</taxon>
        <taxon>Caryophanaceae</taxon>
        <taxon>Bhargavaea</taxon>
    </lineage>
</organism>
<proteinExistence type="predicted"/>
<sequence>MNKGGWTGLLLRIRFHADQLRLAGYAVLLEVFVLMGDVTVFLAFPELIVFALLGGLAVVFRKRLSAWVMRTPVLLTAVLVLFSVCLYMQDFGWIQPY</sequence>
<protein>
    <recommendedName>
        <fullName evidence="4">Energy-coupling factor transporter transmembrane protein EcfT</fullName>
    </recommendedName>
</protein>
<keyword evidence="1" id="KW-1133">Transmembrane helix</keyword>
<comment type="caution">
    <text evidence="2">The sequence shown here is derived from an EMBL/GenBank/DDBJ whole genome shotgun (WGS) entry which is preliminary data.</text>
</comment>
<accession>A0ABV2GCL6</accession>
<evidence type="ECO:0008006" key="4">
    <source>
        <dbReference type="Google" id="ProtNLM"/>
    </source>
</evidence>
<feature type="transmembrane region" description="Helical" evidence="1">
    <location>
        <begin position="72"/>
        <end position="89"/>
    </location>
</feature>
<evidence type="ECO:0000256" key="1">
    <source>
        <dbReference type="SAM" id="Phobius"/>
    </source>
</evidence>
<name>A0ABV2GCL6_9BACL</name>
<feature type="transmembrane region" description="Helical" evidence="1">
    <location>
        <begin position="42"/>
        <end position="60"/>
    </location>
</feature>
<reference evidence="2 3" key="1">
    <citation type="submission" date="2024-06" db="EMBL/GenBank/DDBJ databases">
        <title>Genomic Encyclopedia of Type Strains, Phase IV (KMG-IV): sequencing the most valuable type-strain genomes for metagenomic binning, comparative biology and taxonomic classification.</title>
        <authorList>
            <person name="Goeker M."/>
        </authorList>
    </citation>
    <scope>NUCLEOTIDE SEQUENCE [LARGE SCALE GENOMIC DNA]</scope>
    <source>
        <strain evidence="2 3">DSM 26128</strain>
    </source>
</reference>
<gene>
    <name evidence="2" type="ORF">ABID49_001935</name>
</gene>
<dbReference type="Proteomes" id="UP001549099">
    <property type="component" value="Unassembled WGS sequence"/>
</dbReference>
<keyword evidence="1" id="KW-0812">Transmembrane</keyword>
<keyword evidence="3" id="KW-1185">Reference proteome</keyword>